<dbReference type="InterPro" id="IPR016035">
    <property type="entry name" value="Acyl_Trfase/lysoPLipase"/>
</dbReference>
<dbReference type="InterPro" id="IPR045943">
    <property type="entry name" value="DUF6363"/>
</dbReference>
<dbReference type="Proteomes" id="UP000249239">
    <property type="component" value="Unassembled WGS sequence"/>
</dbReference>
<feature type="domain" description="PNPLA" evidence="6">
    <location>
        <begin position="9"/>
        <end position="176"/>
    </location>
</feature>
<dbReference type="Pfam" id="PF01734">
    <property type="entry name" value="Patatin"/>
    <property type="match status" value="1"/>
</dbReference>
<keyword evidence="1 4" id="KW-0378">Hydrolase</keyword>
<feature type="active site" description="Nucleophile" evidence="4">
    <location>
        <position position="42"/>
    </location>
</feature>
<evidence type="ECO:0000256" key="2">
    <source>
        <dbReference type="ARBA" id="ARBA00022963"/>
    </source>
</evidence>
<keyword evidence="5" id="KW-0472">Membrane</keyword>
<feature type="active site" description="Proton acceptor" evidence="4">
    <location>
        <position position="163"/>
    </location>
</feature>
<dbReference type="Gene3D" id="3.40.1090.10">
    <property type="entry name" value="Cytosolic phospholipase A2 catalytic domain"/>
    <property type="match status" value="2"/>
</dbReference>
<dbReference type="GO" id="GO:0016787">
    <property type="term" value="F:hydrolase activity"/>
    <property type="evidence" value="ECO:0007669"/>
    <property type="project" value="UniProtKB-UniRule"/>
</dbReference>
<dbReference type="PROSITE" id="PS51635">
    <property type="entry name" value="PNPLA"/>
    <property type="match status" value="1"/>
</dbReference>
<dbReference type="InterPro" id="IPR050301">
    <property type="entry name" value="NTE"/>
</dbReference>
<name>A0A2W7NG64_9BACT</name>
<accession>A0A2W7NG64</accession>
<dbReference type="GO" id="GO:0016042">
    <property type="term" value="P:lipid catabolic process"/>
    <property type="evidence" value="ECO:0007669"/>
    <property type="project" value="UniProtKB-UniRule"/>
</dbReference>
<comment type="caution">
    <text evidence="7">The sequence shown here is derived from an EMBL/GenBank/DDBJ whole genome shotgun (WGS) entry which is preliminary data.</text>
</comment>
<keyword evidence="3 4" id="KW-0443">Lipid metabolism</keyword>
<comment type="caution">
    <text evidence="4">Lacks conserved residue(s) required for the propagation of feature annotation.</text>
</comment>
<keyword evidence="5" id="KW-0812">Transmembrane</keyword>
<dbReference type="PANTHER" id="PTHR14226:SF25">
    <property type="entry name" value="PHOSPHOESTERASE"/>
    <property type="match status" value="1"/>
</dbReference>
<evidence type="ECO:0000256" key="5">
    <source>
        <dbReference type="SAM" id="Phobius"/>
    </source>
</evidence>
<evidence type="ECO:0000259" key="6">
    <source>
        <dbReference type="PROSITE" id="PS51635"/>
    </source>
</evidence>
<reference evidence="7 8" key="1">
    <citation type="submission" date="2018-06" db="EMBL/GenBank/DDBJ databases">
        <title>Genomic Encyclopedia of Archaeal and Bacterial Type Strains, Phase II (KMG-II): from individual species to whole genera.</title>
        <authorList>
            <person name="Goeker M."/>
        </authorList>
    </citation>
    <scope>NUCLEOTIDE SEQUENCE [LARGE SCALE GENOMIC DNA]</scope>
    <source>
        <strain evidence="7 8">DSM 6779</strain>
    </source>
</reference>
<sequence>MIQTNSIALVLEGGGFRGMFTAGILDVLIHENIFFNYIIAVSAGAACGISYVTKQAGRSLEQNKYIRDKRYCSLTHLVKHGSYFNWDFIFHTIPTQLVPLDYGMMNNQQSRMKVVVSNIITGQPEYIEISLQSPQIIKELLTATSSLPIISKPCQINKYLYMDGGLTDSIPIRHALEDGNQRAVVILTREKGYRKKSMKLAFVLRFMYHKYPKLVEMMLNRVHQYNQSLDLIDQLEREGKIFVIRPENPIPVSRLENNPENLHKAHHEAIIQMKHTLSSLQKWLHSTEHKTIDILELE</sequence>
<dbReference type="OrthoDB" id="2339873at2"/>
<keyword evidence="8" id="KW-1185">Reference proteome</keyword>
<protein>
    <submittedName>
        <fullName evidence="7">Putative patatin/cPLA2 family phospholipase</fullName>
    </submittedName>
</protein>
<proteinExistence type="predicted"/>
<dbReference type="SUPFAM" id="SSF52151">
    <property type="entry name" value="FabD/lysophospholipase-like"/>
    <property type="match status" value="1"/>
</dbReference>
<feature type="transmembrane region" description="Helical" evidence="5">
    <location>
        <begin position="33"/>
        <end position="52"/>
    </location>
</feature>
<dbReference type="AlphaFoldDB" id="A0A2W7NG64"/>
<dbReference type="CDD" id="cd07208">
    <property type="entry name" value="Pat_hypo_Ecoli_yjju_like"/>
    <property type="match status" value="1"/>
</dbReference>
<feature type="short sequence motif" description="DGA/G" evidence="4">
    <location>
        <begin position="163"/>
        <end position="165"/>
    </location>
</feature>
<dbReference type="InterPro" id="IPR002641">
    <property type="entry name" value="PNPLA_dom"/>
</dbReference>
<dbReference type="Pfam" id="PF19890">
    <property type="entry name" value="DUF6363"/>
    <property type="match status" value="1"/>
</dbReference>
<evidence type="ECO:0000313" key="8">
    <source>
        <dbReference type="Proteomes" id="UP000249239"/>
    </source>
</evidence>
<feature type="short sequence motif" description="GXGXXG" evidence="4">
    <location>
        <begin position="13"/>
        <end position="18"/>
    </location>
</feature>
<dbReference type="RefSeq" id="WP_111444374.1">
    <property type="nucleotide sequence ID" value="NZ_QKZK01000004.1"/>
</dbReference>
<keyword evidence="5" id="KW-1133">Transmembrane helix</keyword>
<dbReference type="InterPro" id="IPR037483">
    <property type="entry name" value="YjjU-like"/>
</dbReference>
<dbReference type="EMBL" id="QKZK01000004">
    <property type="protein sequence ID" value="PZX19385.1"/>
    <property type="molecule type" value="Genomic_DNA"/>
</dbReference>
<dbReference type="PANTHER" id="PTHR14226">
    <property type="entry name" value="NEUROPATHY TARGET ESTERASE/SWISS CHEESE D.MELANOGASTER"/>
    <property type="match status" value="1"/>
</dbReference>
<organism evidence="7 8">
    <name type="scientific">Breznakibacter xylanolyticus</name>
    <dbReference type="NCBI Taxonomy" id="990"/>
    <lineage>
        <taxon>Bacteria</taxon>
        <taxon>Pseudomonadati</taxon>
        <taxon>Bacteroidota</taxon>
        <taxon>Bacteroidia</taxon>
        <taxon>Marinilabiliales</taxon>
        <taxon>Marinilabiliaceae</taxon>
        <taxon>Breznakibacter</taxon>
    </lineage>
</organism>
<evidence type="ECO:0000313" key="7">
    <source>
        <dbReference type="EMBL" id="PZX19385.1"/>
    </source>
</evidence>
<evidence type="ECO:0000256" key="3">
    <source>
        <dbReference type="ARBA" id="ARBA00023098"/>
    </source>
</evidence>
<gene>
    <name evidence="7" type="ORF">LX69_00652</name>
</gene>
<evidence type="ECO:0000256" key="4">
    <source>
        <dbReference type="PROSITE-ProRule" id="PRU01161"/>
    </source>
</evidence>
<evidence type="ECO:0000256" key="1">
    <source>
        <dbReference type="ARBA" id="ARBA00022801"/>
    </source>
</evidence>
<keyword evidence="2 4" id="KW-0442">Lipid degradation</keyword>